<dbReference type="Proteomes" id="UP001209540">
    <property type="component" value="Unassembled WGS sequence"/>
</dbReference>
<comment type="caution">
    <text evidence="1">The sequence shown here is derived from an EMBL/GenBank/DDBJ whole genome shotgun (WGS) entry which is preliminary data.</text>
</comment>
<name>A0AAD5JSJ2_9FUNG</name>
<reference evidence="1" key="2">
    <citation type="submission" date="2023-02" db="EMBL/GenBank/DDBJ databases">
        <authorList>
            <consortium name="DOE Joint Genome Institute"/>
            <person name="Mondo S.J."/>
            <person name="Chang Y."/>
            <person name="Wang Y."/>
            <person name="Ahrendt S."/>
            <person name="Andreopoulos W."/>
            <person name="Barry K."/>
            <person name="Beard J."/>
            <person name="Benny G.L."/>
            <person name="Blankenship S."/>
            <person name="Bonito G."/>
            <person name="Cuomo C."/>
            <person name="Desiro A."/>
            <person name="Gervers K.A."/>
            <person name="Hundley H."/>
            <person name="Kuo A."/>
            <person name="LaButti K."/>
            <person name="Lang B.F."/>
            <person name="Lipzen A."/>
            <person name="O'Donnell K."/>
            <person name="Pangilinan J."/>
            <person name="Reynolds N."/>
            <person name="Sandor L."/>
            <person name="Smith M.W."/>
            <person name="Tsang A."/>
            <person name="Grigoriev I.V."/>
            <person name="Stajich J.E."/>
            <person name="Spatafora J.W."/>
        </authorList>
    </citation>
    <scope>NUCLEOTIDE SEQUENCE</scope>
    <source>
        <strain evidence="1">RSA 2281</strain>
    </source>
</reference>
<gene>
    <name evidence="1" type="ORF">BDA99DRAFT_541519</name>
</gene>
<evidence type="ECO:0000313" key="2">
    <source>
        <dbReference type="Proteomes" id="UP001209540"/>
    </source>
</evidence>
<evidence type="ECO:0000313" key="1">
    <source>
        <dbReference type="EMBL" id="KAI9251531.1"/>
    </source>
</evidence>
<proteinExistence type="predicted"/>
<reference evidence="1" key="1">
    <citation type="journal article" date="2022" name="IScience">
        <title>Evolution of zygomycete secretomes and the origins of terrestrial fungal ecologies.</title>
        <authorList>
            <person name="Chang Y."/>
            <person name="Wang Y."/>
            <person name="Mondo S."/>
            <person name="Ahrendt S."/>
            <person name="Andreopoulos W."/>
            <person name="Barry K."/>
            <person name="Beard J."/>
            <person name="Benny G.L."/>
            <person name="Blankenship S."/>
            <person name="Bonito G."/>
            <person name="Cuomo C."/>
            <person name="Desiro A."/>
            <person name="Gervers K.A."/>
            <person name="Hundley H."/>
            <person name="Kuo A."/>
            <person name="LaButti K."/>
            <person name="Lang B.F."/>
            <person name="Lipzen A."/>
            <person name="O'Donnell K."/>
            <person name="Pangilinan J."/>
            <person name="Reynolds N."/>
            <person name="Sandor L."/>
            <person name="Smith M.E."/>
            <person name="Tsang A."/>
            <person name="Grigoriev I.V."/>
            <person name="Stajich J.E."/>
            <person name="Spatafora J.W."/>
        </authorList>
    </citation>
    <scope>NUCLEOTIDE SEQUENCE</scope>
    <source>
        <strain evidence="1">RSA 2281</strain>
    </source>
</reference>
<keyword evidence="2" id="KW-1185">Reference proteome</keyword>
<dbReference type="AlphaFoldDB" id="A0AAD5JSJ2"/>
<protein>
    <submittedName>
        <fullName evidence="1">Uncharacterized protein</fullName>
    </submittedName>
</protein>
<sequence>MPLKYILSHPCYLFYMIQLLRLSFSKPFLAAVIIIISYRKVPNFQQLEKQYWHFNYRCLAMMTKFDSVKITSVSSGYFILNMKVIRCLDSHIGTKETAEPSDLGLTSLNAHGAAISSVMLPLRIWCAKHHLVLILNQDFENAMPIIYETDQWTTNGNHEYFMYDRPPKKAPTILPRPDFMPTKLVRVSDMKVVYGSQVKTGYCALSYCWKQTGAIELDEITGQVQIQDYCTHKIASTDKTVDKILKKLHISKRLVFDIRHVYFKAMLIALSHLYLNFKPNHSTRVHTRKCHILTNK</sequence>
<accession>A0AAD5JSJ2</accession>
<organism evidence="1 2">
    <name type="scientific">Phascolomyces articulosus</name>
    <dbReference type="NCBI Taxonomy" id="60185"/>
    <lineage>
        <taxon>Eukaryota</taxon>
        <taxon>Fungi</taxon>
        <taxon>Fungi incertae sedis</taxon>
        <taxon>Mucoromycota</taxon>
        <taxon>Mucoromycotina</taxon>
        <taxon>Mucoromycetes</taxon>
        <taxon>Mucorales</taxon>
        <taxon>Lichtheimiaceae</taxon>
        <taxon>Phascolomyces</taxon>
    </lineage>
</organism>
<dbReference type="EMBL" id="JAIXMP010000030">
    <property type="protein sequence ID" value="KAI9251531.1"/>
    <property type="molecule type" value="Genomic_DNA"/>
</dbReference>